<reference evidence="1 2" key="1">
    <citation type="submission" date="2018-12" db="EMBL/GenBank/DDBJ databases">
        <authorList>
            <consortium name="Pathogen Informatics"/>
        </authorList>
    </citation>
    <scope>NUCLEOTIDE SEQUENCE [LARGE SCALE GENOMIC DNA]</scope>
    <source>
        <strain evidence="1 2">NCTC9419</strain>
    </source>
</reference>
<evidence type="ECO:0000313" key="2">
    <source>
        <dbReference type="Proteomes" id="UP000271603"/>
    </source>
</evidence>
<name>A0A447QTL4_SERRU</name>
<evidence type="ECO:0000313" key="1">
    <source>
        <dbReference type="EMBL" id="VEA73372.1"/>
    </source>
</evidence>
<dbReference type="Proteomes" id="UP000271603">
    <property type="component" value="Chromosome"/>
</dbReference>
<dbReference type="AlphaFoldDB" id="A0A447QTL4"/>
<protein>
    <submittedName>
        <fullName evidence="1">Uncharacterized protein</fullName>
    </submittedName>
</protein>
<accession>A0A447QTL4</accession>
<sequence>MDIKNLLHAINELTEQLKAANRIIAICDSGFHKGLIYAYPEYGAECRLYVGEEIIREVAINEKQKYEAELAVLCDAKKTAERVIAGLLPDNNISA</sequence>
<proteinExistence type="predicted"/>
<organism evidence="1 2">
    <name type="scientific">Serratia rubidaea</name>
    <name type="common">Serratia marinorubra</name>
    <dbReference type="NCBI Taxonomy" id="61652"/>
    <lineage>
        <taxon>Bacteria</taxon>
        <taxon>Pseudomonadati</taxon>
        <taxon>Pseudomonadota</taxon>
        <taxon>Gammaproteobacteria</taxon>
        <taxon>Enterobacterales</taxon>
        <taxon>Yersiniaceae</taxon>
        <taxon>Serratia</taxon>
    </lineage>
</organism>
<gene>
    <name evidence="1" type="ORF">NCTC9419_05001</name>
</gene>
<dbReference type="EMBL" id="LR134155">
    <property type="protein sequence ID" value="VEA73372.1"/>
    <property type="molecule type" value="Genomic_DNA"/>
</dbReference>